<sequence length="229" mass="25067">MAMEPLVAPRWVEETDSEALAQRLAVHVADRLREALAMQSGVTLAVSGGRSPARFFEVLSEQELDWERVAVLPVDERLVVPGSPQANEALIREHLLRNRASEAVFVSLLESAPGPAEALARVHWPPVVAVLGMGLDGHTASWFPGDDASLVAMAPEGRPGYVETVALEAPRARVSLNWPALQEVGERVLLVQGDDKRALLKYILEEKPDYAQYPVARLVAEPLTVFWSP</sequence>
<evidence type="ECO:0000256" key="7">
    <source>
        <dbReference type="RuleBase" id="RU365095"/>
    </source>
</evidence>
<dbReference type="Pfam" id="PF01182">
    <property type="entry name" value="Glucosamine_iso"/>
    <property type="match status" value="1"/>
</dbReference>
<accession>A0A4R7JKT3</accession>
<dbReference type="InterPro" id="IPR039104">
    <property type="entry name" value="6PGL"/>
</dbReference>
<dbReference type="EMBL" id="SOAX01000006">
    <property type="protein sequence ID" value="TDT38612.1"/>
    <property type="molecule type" value="Genomic_DNA"/>
</dbReference>
<organism evidence="9 10">
    <name type="scientific">Halospina denitrificans</name>
    <dbReference type="NCBI Taxonomy" id="332522"/>
    <lineage>
        <taxon>Bacteria</taxon>
        <taxon>Pseudomonadati</taxon>
        <taxon>Pseudomonadota</taxon>
        <taxon>Gammaproteobacteria</taxon>
        <taxon>Halospina</taxon>
    </lineage>
</organism>
<dbReference type="Proteomes" id="UP000295830">
    <property type="component" value="Unassembled WGS sequence"/>
</dbReference>
<evidence type="ECO:0000259" key="8">
    <source>
        <dbReference type="Pfam" id="PF01182"/>
    </source>
</evidence>
<evidence type="ECO:0000256" key="2">
    <source>
        <dbReference type="ARBA" id="ARBA00002681"/>
    </source>
</evidence>
<evidence type="ECO:0000256" key="1">
    <source>
        <dbReference type="ARBA" id="ARBA00000832"/>
    </source>
</evidence>
<comment type="similarity">
    <text evidence="4 7">Belongs to the glucosamine/galactosamine-6-phosphate isomerase family. 6-phosphogluconolactonase subfamily.</text>
</comment>
<dbReference type="EC" id="3.1.1.31" evidence="5 7"/>
<dbReference type="CDD" id="cd01400">
    <property type="entry name" value="6PGL"/>
    <property type="match status" value="1"/>
</dbReference>
<dbReference type="NCBIfam" id="TIGR01198">
    <property type="entry name" value="pgl"/>
    <property type="match status" value="1"/>
</dbReference>
<dbReference type="InterPro" id="IPR005900">
    <property type="entry name" value="6-phosphogluconolactonase_DevB"/>
</dbReference>
<dbReference type="UniPathway" id="UPA00115">
    <property type="reaction ID" value="UER00409"/>
</dbReference>
<keyword evidence="7" id="KW-0378">Hydrolase</keyword>
<reference evidence="9 10" key="1">
    <citation type="submission" date="2019-03" db="EMBL/GenBank/DDBJ databases">
        <title>Genomic Encyclopedia of Type Strains, Phase IV (KMG-IV): sequencing the most valuable type-strain genomes for metagenomic binning, comparative biology and taxonomic classification.</title>
        <authorList>
            <person name="Goeker M."/>
        </authorList>
    </citation>
    <scope>NUCLEOTIDE SEQUENCE [LARGE SCALE GENOMIC DNA]</scope>
    <source>
        <strain evidence="9 10">DSM 15505</strain>
    </source>
</reference>
<dbReference type="PANTHER" id="PTHR11054:SF0">
    <property type="entry name" value="6-PHOSPHOGLUCONOLACTONASE"/>
    <property type="match status" value="1"/>
</dbReference>
<dbReference type="InterPro" id="IPR006148">
    <property type="entry name" value="Glc/Gal-6P_isomerase"/>
</dbReference>
<dbReference type="PANTHER" id="PTHR11054">
    <property type="entry name" value="6-PHOSPHOGLUCONOLACTONASE"/>
    <property type="match status" value="1"/>
</dbReference>
<dbReference type="OrthoDB" id="9810967at2"/>
<evidence type="ECO:0000313" key="9">
    <source>
        <dbReference type="EMBL" id="TDT38612.1"/>
    </source>
</evidence>
<dbReference type="GO" id="GO:0017057">
    <property type="term" value="F:6-phosphogluconolactonase activity"/>
    <property type="evidence" value="ECO:0007669"/>
    <property type="project" value="UniProtKB-UniRule"/>
</dbReference>
<comment type="catalytic activity">
    <reaction evidence="1 7">
        <text>6-phospho-D-glucono-1,5-lactone + H2O = 6-phospho-D-gluconate + H(+)</text>
        <dbReference type="Rhea" id="RHEA:12556"/>
        <dbReference type="ChEBI" id="CHEBI:15377"/>
        <dbReference type="ChEBI" id="CHEBI:15378"/>
        <dbReference type="ChEBI" id="CHEBI:57955"/>
        <dbReference type="ChEBI" id="CHEBI:58759"/>
        <dbReference type="EC" id="3.1.1.31"/>
    </reaction>
</comment>
<keyword evidence="10" id="KW-1185">Reference proteome</keyword>
<proteinExistence type="inferred from homology"/>
<evidence type="ECO:0000313" key="10">
    <source>
        <dbReference type="Proteomes" id="UP000295830"/>
    </source>
</evidence>
<protein>
    <recommendedName>
        <fullName evidence="6 7">6-phosphogluconolactonase</fullName>
        <shortName evidence="7">6PGL</shortName>
        <ecNumber evidence="5 7">3.1.1.31</ecNumber>
    </recommendedName>
</protein>
<comment type="pathway">
    <text evidence="3 7">Carbohydrate degradation; pentose phosphate pathway; D-ribulose 5-phosphate from D-glucose 6-phosphate (oxidative stage): step 2/3.</text>
</comment>
<comment type="function">
    <text evidence="2 7">Hydrolysis of 6-phosphogluconolactone to 6-phosphogluconate.</text>
</comment>
<dbReference type="RefSeq" id="WP_133736827.1">
    <property type="nucleotide sequence ID" value="NZ_SOAX01000006.1"/>
</dbReference>
<comment type="caution">
    <text evidence="9">The sequence shown here is derived from an EMBL/GenBank/DDBJ whole genome shotgun (WGS) entry which is preliminary data.</text>
</comment>
<dbReference type="AlphaFoldDB" id="A0A4R7JKT3"/>
<evidence type="ECO:0000256" key="3">
    <source>
        <dbReference type="ARBA" id="ARBA00004961"/>
    </source>
</evidence>
<dbReference type="GO" id="GO:0006098">
    <property type="term" value="P:pentose-phosphate shunt"/>
    <property type="evidence" value="ECO:0007669"/>
    <property type="project" value="UniProtKB-UniPathway"/>
</dbReference>
<name>A0A4R7JKT3_9GAMM</name>
<evidence type="ECO:0000256" key="5">
    <source>
        <dbReference type="ARBA" id="ARBA00013198"/>
    </source>
</evidence>
<dbReference type="InterPro" id="IPR037171">
    <property type="entry name" value="NagB/RpiA_transferase-like"/>
</dbReference>
<evidence type="ECO:0000256" key="4">
    <source>
        <dbReference type="ARBA" id="ARBA00010662"/>
    </source>
</evidence>
<dbReference type="SUPFAM" id="SSF100950">
    <property type="entry name" value="NagB/RpiA/CoA transferase-like"/>
    <property type="match status" value="1"/>
</dbReference>
<gene>
    <name evidence="7" type="primary">pgl</name>
    <name evidence="9" type="ORF">DES49_2595</name>
</gene>
<feature type="domain" description="Glucosamine/galactosamine-6-phosphate isomerase" evidence="8">
    <location>
        <begin position="16"/>
        <end position="221"/>
    </location>
</feature>
<evidence type="ECO:0000256" key="6">
    <source>
        <dbReference type="ARBA" id="ARBA00020337"/>
    </source>
</evidence>
<dbReference type="Gene3D" id="3.40.50.1360">
    <property type="match status" value="1"/>
</dbReference>
<dbReference type="GO" id="GO:0005975">
    <property type="term" value="P:carbohydrate metabolic process"/>
    <property type="evidence" value="ECO:0007669"/>
    <property type="project" value="UniProtKB-UniRule"/>
</dbReference>